<dbReference type="GO" id="GO:0000156">
    <property type="term" value="F:phosphorelay response regulator activity"/>
    <property type="evidence" value="ECO:0007669"/>
    <property type="project" value="TreeGrafter"/>
</dbReference>
<keyword evidence="7" id="KW-1185">Reference proteome</keyword>
<dbReference type="Pfam" id="PF00486">
    <property type="entry name" value="Trans_reg_C"/>
    <property type="match status" value="1"/>
</dbReference>
<dbReference type="AlphaFoldDB" id="A0A942I589"/>
<dbReference type="RefSeq" id="WP_212659145.1">
    <property type="nucleotide sequence ID" value="NZ_JAGXTP010000001.1"/>
</dbReference>
<proteinExistence type="predicted"/>
<dbReference type="Gene3D" id="6.10.250.690">
    <property type="match status" value="1"/>
</dbReference>
<dbReference type="Pfam" id="PF00072">
    <property type="entry name" value="Response_reg"/>
    <property type="match status" value="1"/>
</dbReference>
<evidence type="ECO:0000256" key="2">
    <source>
        <dbReference type="PROSITE-ProRule" id="PRU00169"/>
    </source>
</evidence>
<dbReference type="InterPro" id="IPR011006">
    <property type="entry name" value="CheY-like_superfamily"/>
</dbReference>
<dbReference type="PROSITE" id="PS51755">
    <property type="entry name" value="OMPR_PHOB"/>
    <property type="match status" value="1"/>
</dbReference>
<dbReference type="EMBL" id="JAGXTP010000001">
    <property type="protein sequence ID" value="MBS3848526.1"/>
    <property type="molecule type" value="Genomic_DNA"/>
</dbReference>
<feature type="domain" description="Response regulatory" evidence="4">
    <location>
        <begin position="2"/>
        <end position="116"/>
    </location>
</feature>
<keyword evidence="2" id="KW-0597">Phosphoprotein</keyword>
<dbReference type="InterPro" id="IPR039420">
    <property type="entry name" value="WalR-like"/>
</dbReference>
<keyword evidence="1 3" id="KW-0238">DNA-binding</keyword>
<dbReference type="CDD" id="cd00383">
    <property type="entry name" value="trans_reg_C"/>
    <property type="match status" value="1"/>
</dbReference>
<dbReference type="SMART" id="SM00448">
    <property type="entry name" value="REC"/>
    <property type="match status" value="1"/>
</dbReference>
<dbReference type="InterPro" id="IPR001867">
    <property type="entry name" value="OmpR/PhoB-type_DNA-bd"/>
</dbReference>
<dbReference type="Gene3D" id="1.10.10.10">
    <property type="entry name" value="Winged helix-like DNA-binding domain superfamily/Winged helix DNA-binding domain"/>
    <property type="match status" value="1"/>
</dbReference>
<sequence>MRILLVEDDHVLGAAIRDHLTSGGHGVDWVQRLDDAQSALDTASYELMLLDLNLPDGRGLDLLRRLRRGGDQLPVIITTAQDQIAVRIEGLNSGADDYLVKPFDLSEMMARIAAVSRRYGGQTATQLVLGDVEIDQARRVVLVRGESVALSAREWAVLERLVSRPGAIVSKGEIEESLYAFGAEIESNAVEVYVSRLRKKLGRDLVQTIRGLGYQVSV</sequence>
<dbReference type="InterPro" id="IPR036388">
    <property type="entry name" value="WH-like_DNA-bd_sf"/>
</dbReference>
<dbReference type="GO" id="GO:0005829">
    <property type="term" value="C:cytosol"/>
    <property type="evidence" value="ECO:0007669"/>
    <property type="project" value="TreeGrafter"/>
</dbReference>
<protein>
    <submittedName>
        <fullName evidence="6">Response regulator transcription factor</fullName>
    </submittedName>
</protein>
<evidence type="ECO:0000313" key="7">
    <source>
        <dbReference type="Proteomes" id="UP000678281"/>
    </source>
</evidence>
<gene>
    <name evidence="6" type="ORF">KD146_07405</name>
</gene>
<organism evidence="6 7">
    <name type="scientific">Devosia litorisediminis</name>
    <dbReference type="NCBI Taxonomy" id="2829817"/>
    <lineage>
        <taxon>Bacteria</taxon>
        <taxon>Pseudomonadati</taxon>
        <taxon>Pseudomonadota</taxon>
        <taxon>Alphaproteobacteria</taxon>
        <taxon>Hyphomicrobiales</taxon>
        <taxon>Devosiaceae</taxon>
        <taxon>Devosia</taxon>
    </lineage>
</organism>
<accession>A0A942I589</accession>
<evidence type="ECO:0000259" key="5">
    <source>
        <dbReference type="PROSITE" id="PS51755"/>
    </source>
</evidence>
<dbReference type="InterPro" id="IPR001789">
    <property type="entry name" value="Sig_transdc_resp-reg_receiver"/>
</dbReference>
<evidence type="ECO:0000256" key="1">
    <source>
        <dbReference type="ARBA" id="ARBA00023125"/>
    </source>
</evidence>
<dbReference type="Proteomes" id="UP000678281">
    <property type="component" value="Unassembled WGS sequence"/>
</dbReference>
<dbReference type="SUPFAM" id="SSF52172">
    <property type="entry name" value="CheY-like"/>
    <property type="match status" value="1"/>
</dbReference>
<dbReference type="GO" id="GO:0000976">
    <property type="term" value="F:transcription cis-regulatory region binding"/>
    <property type="evidence" value="ECO:0007669"/>
    <property type="project" value="TreeGrafter"/>
</dbReference>
<dbReference type="SMART" id="SM00862">
    <property type="entry name" value="Trans_reg_C"/>
    <property type="match status" value="1"/>
</dbReference>
<dbReference type="GO" id="GO:0032993">
    <property type="term" value="C:protein-DNA complex"/>
    <property type="evidence" value="ECO:0007669"/>
    <property type="project" value="TreeGrafter"/>
</dbReference>
<evidence type="ECO:0000256" key="3">
    <source>
        <dbReference type="PROSITE-ProRule" id="PRU01091"/>
    </source>
</evidence>
<feature type="DNA-binding region" description="OmpR/PhoB-type" evidence="3">
    <location>
        <begin position="124"/>
        <end position="218"/>
    </location>
</feature>
<dbReference type="PANTHER" id="PTHR48111:SF36">
    <property type="entry name" value="TRANSCRIPTIONAL REGULATORY PROTEIN CUTR"/>
    <property type="match status" value="1"/>
</dbReference>
<dbReference type="GO" id="GO:0006355">
    <property type="term" value="P:regulation of DNA-templated transcription"/>
    <property type="evidence" value="ECO:0007669"/>
    <property type="project" value="InterPro"/>
</dbReference>
<dbReference type="PROSITE" id="PS50110">
    <property type="entry name" value="RESPONSE_REGULATORY"/>
    <property type="match status" value="1"/>
</dbReference>
<evidence type="ECO:0000313" key="6">
    <source>
        <dbReference type="EMBL" id="MBS3848526.1"/>
    </source>
</evidence>
<dbReference type="PANTHER" id="PTHR48111">
    <property type="entry name" value="REGULATOR OF RPOS"/>
    <property type="match status" value="1"/>
</dbReference>
<dbReference type="Gene3D" id="3.40.50.2300">
    <property type="match status" value="1"/>
</dbReference>
<reference evidence="6" key="1">
    <citation type="submission" date="2021-04" db="EMBL/GenBank/DDBJ databases">
        <title>Devosia litorisediminis sp. nov., isolated from a sand dune.</title>
        <authorList>
            <person name="Park S."/>
            <person name="Yoon J.-H."/>
        </authorList>
    </citation>
    <scope>NUCLEOTIDE SEQUENCE</scope>
    <source>
        <strain evidence="6">BSSL-BM10</strain>
    </source>
</reference>
<feature type="modified residue" description="4-aspartylphosphate" evidence="2">
    <location>
        <position position="51"/>
    </location>
</feature>
<feature type="domain" description="OmpR/PhoB-type" evidence="5">
    <location>
        <begin position="124"/>
        <end position="218"/>
    </location>
</feature>
<comment type="caution">
    <text evidence="6">The sequence shown here is derived from an EMBL/GenBank/DDBJ whole genome shotgun (WGS) entry which is preliminary data.</text>
</comment>
<evidence type="ECO:0000259" key="4">
    <source>
        <dbReference type="PROSITE" id="PS50110"/>
    </source>
</evidence>
<name>A0A942I589_9HYPH</name>